<evidence type="ECO:0000313" key="2">
    <source>
        <dbReference type="Proteomes" id="UP001156921"/>
    </source>
</evidence>
<dbReference type="Proteomes" id="UP001156921">
    <property type="component" value="Unassembled WGS sequence"/>
</dbReference>
<reference evidence="2" key="1">
    <citation type="journal article" date="2019" name="Int. J. Syst. Evol. Microbiol.">
        <title>The Global Catalogue of Microorganisms (GCM) 10K type strain sequencing project: providing services to taxonomists for standard genome sequencing and annotation.</title>
        <authorList>
            <consortium name="The Broad Institute Genomics Platform"/>
            <consortium name="The Broad Institute Genome Sequencing Center for Infectious Disease"/>
            <person name="Wu L."/>
            <person name="Ma J."/>
        </authorList>
    </citation>
    <scope>NUCLEOTIDE SEQUENCE [LARGE SCALE GENOMIC DNA]</scope>
    <source>
        <strain evidence="2">NBRC 110107</strain>
    </source>
</reference>
<gene>
    <name evidence="1" type="ORF">GCM10007859_10260</name>
</gene>
<protein>
    <submittedName>
        <fullName evidence="1">Uncharacterized protein</fullName>
    </submittedName>
</protein>
<sequence>MEEAHHTHKETPWGWAEVLKDWRRSRTRQRLRTPSRILTPTTR</sequence>
<evidence type="ECO:0000313" key="1">
    <source>
        <dbReference type="EMBL" id="GLS01016.1"/>
    </source>
</evidence>
<name>A0ABQ6BKK5_9CAUL</name>
<keyword evidence="2" id="KW-1185">Reference proteome</keyword>
<accession>A0ABQ6BKK5</accession>
<proteinExistence type="predicted"/>
<comment type="caution">
    <text evidence="1">The sequence shown here is derived from an EMBL/GenBank/DDBJ whole genome shotgun (WGS) entry which is preliminary data.</text>
</comment>
<organism evidence="1 2">
    <name type="scientific">Brevundimonas denitrificans</name>
    <dbReference type="NCBI Taxonomy" id="1443434"/>
    <lineage>
        <taxon>Bacteria</taxon>
        <taxon>Pseudomonadati</taxon>
        <taxon>Pseudomonadota</taxon>
        <taxon>Alphaproteobacteria</taxon>
        <taxon>Caulobacterales</taxon>
        <taxon>Caulobacteraceae</taxon>
        <taxon>Brevundimonas</taxon>
    </lineage>
</organism>
<dbReference type="EMBL" id="BSOY01000015">
    <property type="protein sequence ID" value="GLS01016.1"/>
    <property type="molecule type" value="Genomic_DNA"/>
</dbReference>